<keyword evidence="4" id="KW-1185">Reference proteome</keyword>
<dbReference type="Proteomes" id="UP000217895">
    <property type="component" value="Chromosome"/>
</dbReference>
<gene>
    <name evidence="3" type="ORF">NIES2135_36590</name>
</gene>
<dbReference type="AlphaFoldDB" id="A0A1Z4JJ73"/>
<evidence type="ECO:0000256" key="1">
    <source>
        <dbReference type="ARBA" id="ARBA00022676"/>
    </source>
</evidence>
<dbReference type="GO" id="GO:0016758">
    <property type="term" value="F:hexosyltransferase activity"/>
    <property type="evidence" value="ECO:0007669"/>
    <property type="project" value="TreeGrafter"/>
</dbReference>
<dbReference type="PANTHER" id="PTHR34136">
    <property type="match status" value="1"/>
</dbReference>
<organism evidence="3 4">
    <name type="scientific">Leptolyngbya boryana NIES-2135</name>
    <dbReference type="NCBI Taxonomy" id="1973484"/>
    <lineage>
        <taxon>Bacteria</taxon>
        <taxon>Bacillati</taxon>
        <taxon>Cyanobacteriota</taxon>
        <taxon>Cyanophyceae</taxon>
        <taxon>Leptolyngbyales</taxon>
        <taxon>Leptolyngbyaceae</taxon>
        <taxon>Leptolyngbya group</taxon>
        <taxon>Leptolyngbya</taxon>
    </lineage>
</organism>
<dbReference type="EMBL" id="AP018203">
    <property type="protein sequence ID" value="BAY56819.1"/>
    <property type="molecule type" value="Genomic_DNA"/>
</dbReference>
<sequence length="263" mass="30377">MCEDRVSNIPYSSDILQPVSVLGLPMHLAQDYPHWIMHRLEQGLGCHVITLNAEMTMQAEETPVLAHIIHQAELVIPDGSGIVFYMRIHGKRVQRMPGIELAQTLLERSTQFGEPWSIFFFGGAPGVADTAAEHWQKKVPEISIVGTQNGYLQPENEREFLDRLKMLQPRLIYVGLGVPRQELWISQHRHICPNSVWIGVGGSFDVWAGTKERAPQWFCDNHLEWLYRLYQEPWRWKRMMALPKFAARAIVYRLTKRNPVSEL</sequence>
<dbReference type="CDD" id="cd06533">
    <property type="entry name" value="Glyco_transf_WecG_TagA"/>
    <property type="match status" value="1"/>
</dbReference>
<keyword evidence="2 3" id="KW-0808">Transferase</keyword>
<dbReference type="PANTHER" id="PTHR34136:SF1">
    <property type="entry name" value="UDP-N-ACETYL-D-MANNOSAMINURONIC ACID TRANSFERASE"/>
    <property type="match status" value="1"/>
</dbReference>
<dbReference type="Pfam" id="PF03808">
    <property type="entry name" value="Glyco_tran_WecG"/>
    <property type="match status" value="1"/>
</dbReference>
<reference evidence="3 4" key="1">
    <citation type="submission" date="2017-06" db="EMBL/GenBank/DDBJ databases">
        <title>Genome sequencing of cyanobaciteial culture collection at National Institute for Environmental Studies (NIES).</title>
        <authorList>
            <person name="Hirose Y."/>
            <person name="Shimura Y."/>
            <person name="Fujisawa T."/>
            <person name="Nakamura Y."/>
            <person name="Kawachi M."/>
        </authorList>
    </citation>
    <scope>NUCLEOTIDE SEQUENCE [LARGE SCALE GENOMIC DNA]</scope>
    <source>
        <strain evidence="3 4">NIES-2135</strain>
    </source>
</reference>
<proteinExistence type="predicted"/>
<evidence type="ECO:0000256" key="2">
    <source>
        <dbReference type="ARBA" id="ARBA00022679"/>
    </source>
</evidence>
<evidence type="ECO:0000313" key="4">
    <source>
        <dbReference type="Proteomes" id="UP000217895"/>
    </source>
</evidence>
<dbReference type="InterPro" id="IPR004629">
    <property type="entry name" value="WecG_TagA_CpsF"/>
</dbReference>
<keyword evidence="1" id="KW-0328">Glycosyltransferase</keyword>
<name>A0A1Z4JJ73_LEPBY</name>
<accession>A0A1Z4JJ73</accession>
<evidence type="ECO:0000313" key="3">
    <source>
        <dbReference type="EMBL" id="BAY56819.1"/>
    </source>
</evidence>
<dbReference type="NCBIfam" id="TIGR00696">
    <property type="entry name" value="wecG_tagA_cpsF"/>
    <property type="match status" value="1"/>
</dbReference>
<protein>
    <submittedName>
        <fullName evidence="3">Glycosyl transferase, WecB/TagA/CpsF family protein</fullName>
    </submittedName>
</protein>